<dbReference type="AlphaFoldDB" id="A0AAW2IJC2"/>
<protein>
    <submittedName>
        <fullName evidence="1">Uncharacterized protein</fullName>
    </submittedName>
</protein>
<proteinExistence type="predicted"/>
<reference evidence="1" key="1">
    <citation type="journal article" date="2024" name="Gigascience">
        <title>Chromosome-level genome of the poultry shaft louse Menopon gallinae provides insight into the host-switching and adaptive evolution of parasitic lice.</title>
        <authorList>
            <person name="Xu Y."/>
            <person name="Ma L."/>
            <person name="Liu S."/>
            <person name="Liang Y."/>
            <person name="Liu Q."/>
            <person name="He Z."/>
            <person name="Tian L."/>
            <person name="Duan Y."/>
            <person name="Cai W."/>
            <person name="Li H."/>
            <person name="Song F."/>
        </authorList>
    </citation>
    <scope>NUCLEOTIDE SEQUENCE</scope>
    <source>
        <strain evidence="1">Cailab_2023a</strain>
    </source>
</reference>
<dbReference type="EMBL" id="JARGDH010000001">
    <property type="protein sequence ID" value="KAL0281635.1"/>
    <property type="molecule type" value="Genomic_DNA"/>
</dbReference>
<evidence type="ECO:0000313" key="1">
    <source>
        <dbReference type="EMBL" id="KAL0281635.1"/>
    </source>
</evidence>
<sequence length="223" mass="25422">MHALCRQTPAQIFGIEPVSCEKEDHSGIVLWFGKVWVCIFKRVLIPCAAGLTAEKHTYGPNCVKKAEVKPSSLPIYSDECSVCGHSEKKENPPNQVEEAIGNVRRELWVWQDNMKGYRQKFVDVYKDGFERMDCPGGVVPERCVDRNHLEHSLDESCYPLIPCPDTKPPKTKEVKDFKCYKPSWPIGKKPKKVCVERCRKPPPKKEQTCSCCQDRIPACGRRS</sequence>
<accession>A0AAW2IJC2</accession>
<gene>
    <name evidence="1" type="ORF">PYX00_002563</name>
</gene>
<comment type="caution">
    <text evidence="1">The sequence shown here is derived from an EMBL/GenBank/DDBJ whole genome shotgun (WGS) entry which is preliminary data.</text>
</comment>
<organism evidence="1">
    <name type="scientific">Menopon gallinae</name>
    <name type="common">poultry shaft louse</name>
    <dbReference type="NCBI Taxonomy" id="328185"/>
    <lineage>
        <taxon>Eukaryota</taxon>
        <taxon>Metazoa</taxon>
        <taxon>Ecdysozoa</taxon>
        <taxon>Arthropoda</taxon>
        <taxon>Hexapoda</taxon>
        <taxon>Insecta</taxon>
        <taxon>Pterygota</taxon>
        <taxon>Neoptera</taxon>
        <taxon>Paraneoptera</taxon>
        <taxon>Psocodea</taxon>
        <taxon>Troctomorpha</taxon>
        <taxon>Phthiraptera</taxon>
        <taxon>Amblycera</taxon>
        <taxon>Menoponidae</taxon>
        <taxon>Menopon</taxon>
    </lineage>
</organism>
<name>A0AAW2IJC2_9NEOP</name>